<dbReference type="InterPro" id="IPR024077">
    <property type="entry name" value="Neurolysin/TOP_dom2"/>
</dbReference>
<evidence type="ECO:0000313" key="10">
    <source>
        <dbReference type="EMBL" id="SDU80240.1"/>
    </source>
</evidence>
<dbReference type="AlphaFoldDB" id="A0A1H2LGS9"/>
<keyword evidence="3 7" id="KW-0479">Metal-binding</keyword>
<dbReference type="GO" id="GO:0006508">
    <property type="term" value="P:proteolysis"/>
    <property type="evidence" value="ECO:0007669"/>
    <property type="project" value="UniProtKB-KW"/>
</dbReference>
<keyword evidence="6 7" id="KW-0482">Metalloprotease</keyword>
<dbReference type="InterPro" id="IPR024079">
    <property type="entry name" value="MetalloPept_cat_dom_sf"/>
</dbReference>
<dbReference type="CDD" id="cd06456">
    <property type="entry name" value="M3A_DCP"/>
    <property type="match status" value="1"/>
</dbReference>
<dbReference type="PANTHER" id="PTHR43660">
    <property type="entry name" value="DIPEPTIDYL CARBOXYPEPTIDASE"/>
    <property type="match status" value="1"/>
</dbReference>
<keyword evidence="5 7" id="KW-0862">Zinc</keyword>
<evidence type="ECO:0000313" key="11">
    <source>
        <dbReference type="Proteomes" id="UP000214355"/>
    </source>
</evidence>
<dbReference type="Proteomes" id="UP000214355">
    <property type="component" value="Chromosome I"/>
</dbReference>
<dbReference type="EMBL" id="LT629804">
    <property type="protein sequence ID" value="SDU80240.1"/>
    <property type="molecule type" value="Genomic_DNA"/>
</dbReference>
<dbReference type="GO" id="GO:0005829">
    <property type="term" value="C:cytosol"/>
    <property type="evidence" value="ECO:0007669"/>
    <property type="project" value="TreeGrafter"/>
</dbReference>
<comment type="similarity">
    <text evidence="1 7">Belongs to the peptidase M3 family.</text>
</comment>
<protein>
    <submittedName>
        <fullName evidence="10">Peptidyl-dipeptidase Dcp Metallo peptidase. MEROPS family M03A</fullName>
    </submittedName>
</protein>
<evidence type="ECO:0000259" key="9">
    <source>
        <dbReference type="Pfam" id="PF01432"/>
    </source>
</evidence>
<evidence type="ECO:0000256" key="6">
    <source>
        <dbReference type="ARBA" id="ARBA00023049"/>
    </source>
</evidence>
<dbReference type="PANTHER" id="PTHR43660:SF1">
    <property type="entry name" value="DIPEPTIDYL CARBOXYPEPTIDASE"/>
    <property type="match status" value="1"/>
</dbReference>
<dbReference type="STRING" id="131112.SAMN04489737_1142"/>
<name>A0A1H2LGS9_9ACTO</name>
<dbReference type="InterPro" id="IPR001567">
    <property type="entry name" value="Pept_M3A_M3B_dom"/>
</dbReference>
<gene>
    <name evidence="10" type="ORF">SAMN04489737_1142</name>
</gene>
<evidence type="ECO:0000256" key="4">
    <source>
        <dbReference type="ARBA" id="ARBA00022801"/>
    </source>
</evidence>
<dbReference type="FunFam" id="3.40.390.10:FF:000009">
    <property type="entry name" value="Oligopeptidase A"/>
    <property type="match status" value="1"/>
</dbReference>
<evidence type="ECO:0000256" key="8">
    <source>
        <dbReference type="SAM" id="MobiDB-lite"/>
    </source>
</evidence>
<proteinExistence type="inferred from homology"/>
<dbReference type="InterPro" id="IPR045090">
    <property type="entry name" value="Pept_M3A_M3B"/>
</dbReference>
<feature type="compositionally biased region" description="Basic and acidic residues" evidence="8">
    <location>
        <begin position="650"/>
        <end position="672"/>
    </location>
</feature>
<feature type="region of interest" description="Disordered" evidence="8">
    <location>
        <begin position="637"/>
        <end position="672"/>
    </location>
</feature>
<dbReference type="InterPro" id="IPR034005">
    <property type="entry name" value="M3A_DCP"/>
</dbReference>
<evidence type="ECO:0000256" key="5">
    <source>
        <dbReference type="ARBA" id="ARBA00022833"/>
    </source>
</evidence>
<feature type="domain" description="Peptidase M3A/M3B catalytic" evidence="9">
    <location>
        <begin position="221"/>
        <end position="669"/>
    </location>
</feature>
<comment type="cofactor">
    <cofactor evidence="7">
        <name>Zn(2+)</name>
        <dbReference type="ChEBI" id="CHEBI:29105"/>
    </cofactor>
    <text evidence="7">Binds 1 zinc ion.</text>
</comment>
<dbReference type="GO" id="GO:0004180">
    <property type="term" value="F:carboxypeptidase activity"/>
    <property type="evidence" value="ECO:0007669"/>
    <property type="project" value="TreeGrafter"/>
</dbReference>
<accession>A0A1H2LGS9</accession>
<reference evidence="11" key="1">
    <citation type="submission" date="2016-10" db="EMBL/GenBank/DDBJ databases">
        <authorList>
            <person name="Varghese N."/>
            <person name="Submissions S."/>
        </authorList>
    </citation>
    <scope>NUCLEOTIDE SEQUENCE [LARGE SCALE GENOMIC DNA]</scope>
    <source>
        <strain evidence="11">DSM 10002</strain>
    </source>
</reference>
<keyword evidence="11" id="KW-1185">Reference proteome</keyword>
<dbReference type="Gene3D" id="1.10.1370.10">
    <property type="entry name" value="Neurolysin, domain 3"/>
    <property type="match status" value="1"/>
</dbReference>
<organism evidence="10 11">
    <name type="scientific">Arcanobacterium phocae</name>
    <dbReference type="NCBI Taxonomy" id="131112"/>
    <lineage>
        <taxon>Bacteria</taxon>
        <taxon>Bacillati</taxon>
        <taxon>Actinomycetota</taxon>
        <taxon>Actinomycetes</taxon>
        <taxon>Actinomycetales</taxon>
        <taxon>Actinomycetaceae</taxon>
        <taxon>Arcanobacterium</taxon>
    </lineage>
</organism>
<dbReference type="GeneID" id="65344876"/>
<sequence length="672" mass="75288">MTENPLLEKSLLPYQLPRWADIKPEHIMPAVEQVMARQRAAWEKIATDPNPPTVENTVEAIEHAGEEFDRVLSVAFTLFSSLGTDELNDIEAQIGPKLSEHENAYSLDKRIYQRIQALDVSDADVETQYWVEKELKTFRSSGIELSDDDADRLRAIDAELSGLQIEYVKRATRAMSDAAYITDDPDQLAGLDDDKLAGLRTDDGSYRIELANFSNQPIQTEIRVPQTRRDILAASLTRGFGEHAESDTRELVLKIAKLRAERAALLGYESHAQVVAAREMAGDSDAVLNLLTSVAHKAVAAVDRDYENLVELAEKDPDADGIEAGDWTFYAEQLRAQQGVEEAKIMPYLELTNVVENGIFFAANRLYGISFEPRPDLAGYVPSMKTWEVKDEDGTTLGLFQADFFRRPGKKGGAWMHSVIAGCEIDGTKPVILNNCNFPEPADGELCLLTWDNVETVFHEFGHALHGLLTQTRYRSSAGTNVPRDFVEFPSQLNEMWAYHPEVLANYARHYKTGEIMPSELVEALSASKTFGQAFATTEFTKAALVDQAWHLLGVDEIPSDVAAFEESALEKFGISCPLVPPRYRSTYFTHTFGGGYDAGYYSYMWAEVLVADIEQWFREKTNGGFTREAGMELREKLLSRGSSRPPMESFKDIRGREPRPEALLERRGLAE</sequence>
<keyword evidence="2 7" id="KW-0645">Protease</keyword>
<evidence type="ECO:0000256" key="3">
    <source>
        <dbReference type="ARBA" id="ARBA00022723"/>
    </source>
</evidence>
<dbReference type="RefSeq" id="WP_091280894.1">
    <property type="nucleotide sequence ID" value="NZ_LT629804.1"/>
</dbReference>
<dbReference type="Gene3D" id="3.40.390.10">
    <property type="entry name" value="Collagenase (Catalytic Domain)"/>
    <property type="match status" value="1"/>
</dbReference>
<evidence type="ECO:0000256" key="1">
    <source>
        <dbReference type="ARBA" id="ARBA00006040"/>
    </source>
</evidence>
<dbReference type="Pfam" id="PF01432">
    <property type="entry name" value="Peptidase_M3"/>
    <property type="match status" value="1"/>
</dbReference>
<dbReference type="GO" id="GO:0004222">
    <property type="term" value="F:metalloendopeptidase activity"/>
    <property type="evidence" value="ECO:0007669"/>
    <property type="project" value="InterPro"/>
</dbReference>
<evidence type="ECO:0000256" key="2">
    <source>
        <dbReference type="ARBA" id="ARBA00022670"/>
    </source>
</evidence>
<dbReference type="SUPFAM" id="SSF55486">
    <property type="entry name" value="Metalloproteases ('zincins'), catalytic domain"/>
    <property type="match status" value="1"/>
</dbReference>
<dbReference type="Gene3D" id="1.10.1370.40">
    <property type="match status" value="1"/>
</dbReference>
<evidence type="ECO:0000256" key="7">
    <source>
        <dbReference type="RuleBase" id="RU003435"/>
    </source>
</evidence>
<keyword evidence="4 7" id="KW-0378">Hydrolase</keyword>
<dbReference type="GO" id="GO:0046872">
    <property type="term" value="F:metal ion binding"/>
    <property type="evidence" value="ECO:0007669"/>
    <property type="project" value="UniProtKB-UniRule"/>
</dbReference>
<dbReference type="OrthoDB" id="9773538at2"/>